<keyword evidence="3" id="KW-0813">Transport</keyword>
<dbReference type="SUPFAM" id="SSF103481">
    <property type="entry name" value="Multidrug resistance efflux transporter EmrE"/>
    <property type="match status" value="2"/>
</dbReference>
<organism evidence="10 11">
    <name type="scientific">Xanthomonas campestris pv. badrii</name>
    <dbReference type="NCBI Taxonomy" id="149696"/>
    <lineage>
        <taxon>Bacteria</taxon>
        <taxon>Pseudomonadati</taxon>
        <taxon>Pseudomonadota</taxon>
        <taxon>Gammaproteobacteria</taxon>
        <taxon>Lysobacterales</taxon>
        <taxon>Lysobacteraceae</taxon>
        <taxon>Xanthomonas</taxon>
    </lineage>
</organism>
<feature type="domain" description="EamA" evidence="9">
    <location>
        <begin position="9"/>
        <end position="143"/>
    </location>
</feature>
<evidence type="ECO:0000256" key="6">
    <source>
        <dbReference type="ARBA" id="ARBA00022989"/>
    </source>
</evidence>
<evidence type="ECO:0000256" key="4">
    <source>
        <dbReference type="ARBA" id="ARBA00022475"/>
    </source>
</evidence>
<comment type="similarity">
    <text evidence="2">Belongs to the EamA transporter family.</text>
</comment>
<keyword evidence="4" id="KW-1003">Cell membrane</keyword>
<name>A0A7Z2VCD9_XANCA</name>
<feature type="transmembrane region" description="Helical" evidence="8">
    <location>
        <begin position="104"/>
        <end position="121"/>
    </location>
</feature>
<feature type="transmembrane region" description="Helical" evidence="8">
    <location>
        <begin position="12"/>
        <end position="31"/>
    </location>
</feature>
<evidence type="ECO:0000256" key="8">
    <source>
        <dbReference type="SAM" id="Phobius"/>
    </source>
</evidence>
<evidence type="ECO:0000313" key="10">
    <source>
        <dbReference type="EMBL" id="QJD69032.1"/>
    </source>
</evidence>
<dbReference type="AlphaFoldDB" id="A0A7Z2VCD9"/>
<feature type="transmembrane region" description="Helical" evidence="8">
    <location>
        <begin position="73"/>
        <end position="92"/>
    </location>
</feature>
<dbReference type="InterPro" id="IPR037185">
    <property type="entry name" value="EmrE-like"/>
</dbReference>
<feature type="transmembrane region" description="Helical" evidence="8">
    <location>
        <begin position="43"/>
        <end position="61"/>
    </location>
</feature>
<accession>A0A7Z2VCD9</accession>
<keyword evidence="5 8" id="KW-0812">Transmembrane</keyword>
<reference evidence="10 11" key="2">
    <citation type="submission" date="2020-04" db="EMBL/GenBank/DDBJ databases">
        <authorList>
            <person name="Fomenkov A."/>
            <person name="Anton B.P."/>
            <person name="Roberts R.J."/>
        </authorList>
    </citation>
    <scope>NUCLEOTIDE SEQUENCE [LARGE SCALE GENOMIC DNA]</scope>
    <source>
        <strain evidence="10 11">NEB122</strain>
    </source>
</reference>
<gene>
    <name evidence="10" type="primary">rarD</name>
    <name evidence="10" type="ORF">HG421_15855</name>
</gene>
<evidence type="ECO:0000256" key="7">
    <source>
        <dbReference type="ARBA" id="ARBA00023136"/>
    </source>
</evidence>
<keyword evidence="7 8" id="KW-0472">Membrane</keyword>
<dbReference type="Proteomes" id="UP000503498">
    <property type="component" value="Chromosome"/>
</dbReference>
<dbReference type="NCBIfam" id="TIGR00688">
    <property type="entry name" value="rarD"/>
    <property type="match status" value="1"/>
</dbReference>
<keyword evidence="6 8" id="KW-1133">Transmembrane helix</keyword>
<evidence type="ECO:0000259" key="9">
    <source>
        <dbReference type="Pfam" id="PF00892"/>
    </source>
</evidence>
<dbReference type="GO" id="GO:0005886">
    <property type="term" value="C:plasma membrane"/>
    <property type="evidence" value="ECO:0007669"/>
    <property type="project" value="UniProtKB-SubCell"/>
</dbReference>
<dbReference type="InterPro" id="IPR004626">
    <property type="entry name" value="RarD"/>
</dbReference>
<feature type="transmembrane region" description="Helical" evidence="8">
    <location>
        <begin position="238"/>
        <end position="260"/>
    </location>
</feature>
<feature type="transmembrane region" description="Helical" evidence="8">
    <location>
        <begin position="179"/>
        <end position="199"/>
    </location>
</feature>
<dbReference type="EMBL" id="CP051651">
    <property type="protein sequence ID" value="QJD69032.1"/>
    <property type="molecule type" value="Genomic_DNA"/>
</dbReference>
<sequence length="297" mass="31622">MNETPDDRTGLLYAIAANVLWGVLPLYLALLKGVDALQVLSHRVVWSLLVFGALLAAWGRLRPLIAAARGRILGLLTLSAALIAFNWFVFIWSAANGHLVEVSLGYFMIPLVNVALGTLLLKERLSLPQSVAIGVASAGVAILAISGGGQLWISLTLALSFGFYGLIRKMTAIDALGGLMVETGLLAPLAIGFLFSTGITGDGEFGRSGLIDALLILAGPITALPLLLFAASAKRLRYTTLGLLQFIAPTLLLLEAIFVYREPIRPIQLATFSLIWIGCAMYVWSSILSARGLNAHA</sequence>
<dbReference type="PANTHER" id="PTHR22911">
    <property type="entry name" value="ACYL-MALONYL CONDENSING ENZYME-RELATED"/>
    <property type="match status" value="1"/>
</dbReference>
<evidence type="ECO:0000256" key="5">
    <source>
        <dbReference type="ARBA" id="ARBA00022692"/>
    </source>
</evidence>
<evidence type="ECO:0000256" key="2">
    <source>
        <dbReference type="ARBA" id="ARBA00007362"/>
    </source>
</evidence>
<feature type="transmembrane region" description="Helical" evidence="8">
    <location>
        <begin position="266"/>
        <end position="284"/>
    </location>
</feature>
<protein>
    <submittedName>
        <fullName evidence="10">EamA family transporter RarD</fullName>
    </submittedName>
</protein>
<dbReference type="RefSeq" id="WP_169707201.1">
    <property type="nucleotide sequence ID" value="NZ_CP051651.1"/>
</dbReference>
<dbReference type="Pfam" id="PF00892">
    <property type="entry name" value="EamA"/>
    <property type="match status" value="1"/>
</dbReference>
<dbReference type="PANTHER" id="PTHR22911:SF137">
    <property type="entry name" value="SOLUTE CARRIER FAMILY 35 MEMBER G2-RELATED"/>
    <property type="match status" value="1"/>
</dbReference>
<reference evidence="10 11" key="1">
    <citation type="submission" date="2020-04" db="EMBL/GenBank/DDBJ databases">
        <title>Genome-Wide Identification of 5-Methylcytosine Sites in Bacterial Genomes By High-Throughput Sequencing of MspJI Restriction Fragments.</title>
        <authorList>
            <person name="Wu V."/>
        </authorList>
    </citation>
    <scope>NUCLEOTIDE SEQUENCE [LARGE SCALE GENOMIC DNA]</scope>
    <source>
        <strain evidence="10 11">NEB122</strain>
    </source>
</reference>
<evidence type="ECO:0000256" key="3">
    <source>
        <dbReference type="ARBA" id="ARBA00022448"/>
    </source>
</evidence>
<proteinExistence type="inferred from homology"/>
<feature type="transmembrane region" description="Helical" evidence="8">
    <location>
        <begin position="128"/>
        <end position="145"/>
    </location>
</feature>
<feature type="transmembrane region" description="Helical" evidence="8">
    <location>
        <begin position="211"/>
        <end position="231"/>
    </location>
</feature>
<comment type="subcellular location">
    <subcellularLocation>
        <location evidence="1">Cell membrane</location>
        <topology evidence="1">Multi-pass membrane protein</topology>
    </subcellularLocation>
</comment>
<evidence type="ECO:0000313" key="11">
    <source>
        <dbReference type="Proteomes" id="UP000503498"/>
    </source>
</evidence>
<dbReference type="InterPro" id="IPR000620">
    <property type="entry name" value="EamA_dom"/>
</dbReference>
<evidence type="ECO:0000256" key="1">
    <source>
        <dbReference type="ARBA" id="ARBA00004651"/>
    </source>
</evidence>